<dbReference type="AlphaFoldDB" id="A0A918PIM3"/>
<comment type="caution">
    <text evidence="1">The sequence shown here is derived from an EMBL/GenBank/DDBJ whole genome shotgun (WGS) entry which is preliminary data.</text>
</comment>
<gene>
    <name evidence="1" type="ORF">GCM10010365_32170</name>
</gene>
<proteinExistence type="predicted"/>
<organism evidence="1 2">
    <name type="scientific">Streptomyces poonensis</name>
    <dbReference type="NCBI Taxonomy" id="68255"/>
    <lineage>
        <taxon>Bacteria</taxon>
        <taxon>Bacillati</taxon>
        <taxon>Actinomycetota</taxon>
        <taxon>Actinomycetes</taxon>
        <taxon>Kitasatosporales</taxon>
        <taxon>Streptomycetaceae</taxon>
        <taxon>Streptomyces</taxon>
    </lineage>
</organism>
<accession>A0A918PIM3</accession>
<name>A0A918PIM3_9ACTN</name>
<reference evidence="1" key="2">
    <citation type="submission" date="2020-09" db="EMBL/GenBank/DDBJ databases">
        <authorList>
            <person name="Sun Q."/>
            <person name="Ohkuma M."/>
        </authorList>
    </citation>
    <scope>NUCLEOTIDE SEQUENCE</scope>
    <source>
        <strain evidence="1">JCM 4815</strain>
    </source>
</reference>
<dbReference type="EMBL" id="BMVW01000005">
    <property type="protein sequence ID" value="GGZ10482.1"/>
    <property type="molecule type" value="Genomic_DNA"/>
</dbReference>
<dbReference type="Proteomes" id="UP000622166">
    <property type="component" value="Unassembled WGS sequence"/>
</dbReference>
<reference evidence="1" key="1">
    <citation type="journal article" date="2014" name="Int. J. Syst. Evol. Microbiol.">
        <title>Complete genome sequence of Corynebacterium casei LMG S-19264T (=DSM 44701T), isolated from a smear-ripened cheese.</title>
        <authorList>
            <consortium name="US DOE Joint Genome Institute (JGI-PGF)"/>
            <person name="Walter F."/>
            <person name="Albersmeier A."/>
            <person name="Kalinowski J."/>
            <person name="Ruckert C."/>
        </authorList>
    </citation>
    <scope>NUCLEOTIDE SEQUENCE</scope>
    <source>
        <strain evidence="1">JCM 4815</strain>
    </source>
</reference>
<protein>
    <submittedName>
        <fullName evidence="1">Uncharacterized protein</fullName>
    </submittedName>
</protein>
<evidence type="ECO:0000313" key="1">
    <source>
        <dbReference type="EMBL" id="GGZ10482.1"/>
    </source>
</evidence>
<sequence>MRSIPTLRVLVHTRAERELAVSHWLLSAADDIALARNEWANSGITLLRCGGVFTTIRLSARLVQAAVGTTDPDAIDAYLTDFLRGGPVIADTTSQLYYALVPASAASRSPLAARALPDVRILGPRCYLGVPHPQYTAPYERRSYWPVPMNGPGALGSPDAVMQLVTEARHRRTTTDSTVGP</sequence>
<evidence type="ECO:0000313" key="2">
    <source>
        <dbReference type="Proteomes" id="UP000622166"/>
    </source>
</evidence>
<keyword evidence="2" id="KW-1185">Reference proteome</keyword>